<sequence length="221" mass="24320">MYLWLDWNLLRARSLPFLRTALLSSILASRAIISRALCRAPLLRSRRLRFCRWLTTSSRGLVPAFGVLYGRQCLFSEDCAAGFNAFSAFSPPERAAAEEASRLPAGGVDVKENRIDGPFPGWLTGFPSMMILDLSGNLIAGSLPAEIGRLSALRELRIGRNLVNGSIPAEIGRCVSLRVVDFEMNRFSGEIPSVFGGILRLENLYLGGRERILRADSGEFG</sequence>
<dbReference type="SUPFAM" id="SSF52058">
    <property type="entry name" value="L domain-like"/>
    <property type="match status" value="1"/>
</dbReference>
<dbReference type="InterPro" id="IPR001611">
    <property type="entry name" value="Leu-rich_rpt"/>
</dbReference>
<comment type="subcellular location">
    <subcellularLocation>
        <location evidence="1">Membrane</location>
        <topology evidence="1">Single-pass membrane protein</topology>
    </subcellularLocation>
</comment>
<evidence type="ECO:0000256" key="5">
    <source>
        <dbReference type="ARBA" id="ARBA00023170"/>
    </source>
</evidence>
<dbReference type="GO" id="GO:0004674">
    <property type="term" value="F:protein serine/threonine kinase activity"/>
    <property type="evidence" value="ECO:0007669"/>
    <property type="project" value="UniProtKB-EC"/>
</dbReference>
<protein>
    <recommendedName>
        <fullName evidence="8">Leucine-rich repeat-containing N-terminal plant-type domain-containing protein</fullName>
    </recommendedName>
</protein>
<dbReference type="InterPro" id="IPR032675">
    <property type="entry name" value="LRR_dom_sf"/>
</dbReference>
<keyword evidence="7" id="KW-1185">Reference proteome</keyword>
<dbReference type="Gramene" id="ONK55683">
    <property type="protein sequence ID" value="ONK55683"/>
    <property type="gene ID" value="A4U43_UnF230"/>
</dbReference>
<organism evidence="6 7">
    <name type="scientific">Asparagus officinalis</name>
    <name type="common">Garden asparagus</name>
    <dbReference type="NCBI Taxonomy" id="4686"/>
    <lineage>
        <taxon>Eukaryota</taxon>
        <taxon>Viridiplantae</taxon>
        <taxon>Streptophyta</taxon>
        <taxon>Embryophyta</taxon>
        <taxon>Tracheophyta</taxon>
        <taxon>Spermatophyta</taxon>
        <taxon>Magnoliopsida</taxon>
        <taxon>Liliopsida</taxon>
        <taxon>Asparagales</taxon>
        <taxon>Asparagaceae</taxon>
        <taxon>Asparagoideae</taxon>
        <taxon>Asparagus</taxon>
    </lineage>
</organism>
<evidence type="ECO:0000256" key="3">
    <source>
        <dbReference type="ARBA" id="ARBA00022729"/>
    </source>
</evidence>
<dbReference type="EMBL" id="KV863317">
    <property type="protein sequence ID" value="ONK55683.1"/>
    <property type="molecule type" value="Genomic_DNA"/>
</dbReference>
<evidence type="ECO:0008006" key="8">
    <source>
        <dbReference type="Google" id="ProtNLM"/>
    </source>
</evidence>
<dbReference type="AlphaFoldDB" id="A0A1R3L7W1"/>
<evidence type="ECO:0000256" key="2">
    <source>
        <dbReference type="ARBA" id="ARBA00022614"/>
    </source>
</evidence>
<dbReference type="PANTHER" id="PTHR48053">
    <property type="entry name" value="LEUCINE RICH REPEAT FAMILY PROTEIN, EXPRESSED"/>
    <property type="match status" value="1"/>
</dbReference>
<name>A0A1R3L7W1_ASPOF</name>
<dbReference type="Pfam" id="PF00560">
    <property type="entry name" value="LRR_1"/>
    <property type="match status" value="2"/>
</dbReference>
<reference evidence="7" key="1">
    <citation type="journal article" date="2017" name="Nat. Commun.">
        <title>The asparagus genome sheds light on the origin and evolution of a young Y chromosome.</title>
        <authorList>
            <person name="Harkess A."/>
            <person name="Zhou J."/>
            <person name="Xu C."/>
            <person name="Bowers J.E."/>
            <person name="Van der Hulst R."/>
            <person name="Ayyampalayam S."/>
            <person name="Mercati F."/>
            <person name="Riccardi P."/>
            <person name="McKain M.R."/>
            <person name="Kakrana A."/>
            <person name="Tang H."/>
            <person name="Ray J."/>
            <person name="Groenendijk J."/>
            <person name="Arikit S."/>
            <person name="Mathioni S.M."/>
            <person name="Nakano M."/>
            <person name="Shan H."/>
            <person name="Telgmann-Rauber A."/>
            <person name="Kanno A."/>
            <person name="Yue Z."/>
            <person name="Chen H."/>
            <person name="Li W."/>
            <person name="Chen Y."/>
            <person name="Xu X."/>
            <person name="Zhang Y."/>
            <person name="Luo S."/>
            <person name="Chen H."/>
            <person name="Gao J."/>
            <person name="Mao Z."/>
            <person name="Pires J.C."/>
            <person name="Luo M."/>
            <person name="Kudrna D."/>
            <person name="Wing R.A."/>
            <person name="Meyers B.C."/>
            <person name="Yi K."/>
            <person name="Kong H."/>
            <person name="Lavrijsen P."/>
            <person name="Sunseri F."/>
            <person name="Falavigna A."/>
            <person name="Ye Y."/>
            <person name="Leebens-Mack J.H."/>
            <person name="Chen G."/>
        </authorList>
    </citation>
    <scope>NUCLEOTIDE SEQUENCE [LARGE SCALE GENOMIC DNA]</scope>
    <source>
        <strain evidence="7">cv. DH0086</strain>
    </source>
</reference>
<keyword evidence="2" id="KW-0433">Leucine-rich repeat</keyword>
<dbReference type="GO" id="GO:0016020">
    <property type="term" value="C:membrane"/>
    <property type="evidence" value="ECO:0007669"/>
    <property type="project" value="UniProtKB-SubCell"/>
</dbReference>
<dbReference type="Gene3D" id="3.80.10.10">
    <property type="entry name" value="Ribonuclease Inhibitor"/>
    <property type="match status" value="1"/>
</dbReference>
<evidence type="ECO:0000256" key="4">
    <source>
        <dbReference type="ARBA" id="ARBA00022737"/>
    </source>
</evidence>
<proteinExistence type="predicted"/>
<dbReference type="FunFam" id="3.80.10.10:FF:000383">
    <property type="entry name" value="Leucine-rich repeat receptor protein kinase EMS1"/>
    <property type="match status" value="1"/>
</dbReference>
<keyword evidence="3" id="KW-0732">Signal</keyword>
<accession>A0A1R3L7W1</accession>
<evidence type="ECO:0000313" key="6">
    <source>
        <dbReference type="EMBL" id="ONK55683.1"/>
    </source>
</evidence>
<evidence type="ECO:0000313" key="7">
    <source>
        <dbReference type="Proteomes" id="UP000243459"/>
    </source>
</evidence>
<keyword evidence="4" id="KW-0677">Repeat</keyword>
<dbReference type="InterPro" id="IPR051716">
    <property type="entry name" value="Plant_RL_S/T_kinase"/>
</dbReference>
<gene>
    <name evidence="6" type="ORF">A4U43_UnF230</name>
</gene>
<evidence type="ECO:0000256" key="1">
    <source>
        <dbReference type="ARBA" id="ARBA00004167"/>
    </source>
</evidence>
<dbReference type="Proteomes" id="UP000243459">
    <property type="component" value="Unassembled WGS sequence"/>
</dbReference>
<dbReference type="PANTHER" id="PTHR48053:SF71">
    <property type="entry name" value="LEUCINE RICH REPEAT FAMILY PROTEIN, EXPRESSED"/>
    <property type="match status" value="1"/>
</dbReference>
<keyword evidence="5" id="KW-0675">Receptor</keyword>